<name>A0A8T2NZA9_9TELE</name>
<dbReference type="PANTHER" id="PTHR20883">
    <property type="entry name" value="PHYTANOYL-COA DIOXYGENASE DOMAIN CONTAINING 1"/>
    <property type="match status" value="1"/>
</dbReference>
<dbReference type="InterPro" id="IPR008775">
    <property type="entry name" value="Phytyl_CoA_dOase-like"/>
</dbReference>
<reference evidence="3" key="1">
    <citation type="thesis" date="2021" institute="BYU ScholarsArchive" country="Provo, UT, USA">
        <title>Applications of and Algorithms for Genome Assembly and Genomic Analyses with an Emphasis on Marine Teleosts.</title>
        <authorList>
            <person name="Pickett B.D."/>
        </authorList>
    </citation>
    <scope>NUCLEOTIDE SEQUENCE</scope>
    <source>
        <strain evidence="3">HI-2016</strain>
    </source>
</reference>
<protein>
    <submittedName>
        <fullName evidence="3">Uncharacterized protein</fullName>
    </submittedName>
</protein>
<proteinExistence type="predicted"/>
<evidence type="ECO:0000313" key="4">
    <source>
        <dbReference type="Proteomes" id="UP000824540"/>
    </source>
</evidence>
<evidence type="ECO:0000256" key="2">
    <source>
        <dbReference type="SAM" id="MobiDB-lite"/>
    </source>
</evidence>
<feature type="region of interest" description="Disordered" evidence="2">
    <location>
        <begin position="115"/>
        <end position="138"/>
    </location>
</feature>
<dbReference type="OrthoDB" id="445007at2759"/>
<accession>A0A8T2NZA9</accession>
<dbReference type="PANTHER" id="PTHR20883:SF52">
    <property type="entry name" value="ALPHA-KETOGLUTARATE-DEPENDENT HYPOPHOSPHITE DIOXYGENASE-LIKE GENE A2 [PROVISIONAL]-RELATED"/>
    <property type="match status" value="1"/>
</dbReference>
<dbReference type="SUPFAM" id="SSF51197">
    <property type="entry name" value="Clavaminate synthase-like"/>
    <property type="match status" value="1"/>
</dbReference>
<dbReference type="Proteomes" id="UP000824540">
    <property type="component" value="Unassembled WGS sequence"/>
</dbReference>
<keyword evidence="4" id="KW-1185">Reference proteome</keyword>
<comment type="caution">
    <text evidence="3">The sequence shown here is derived from an EMBL/GenBank/DDBJ whole genome shotgun (WGS) entry which is preliminary data.</text>
</comment>
<dbReference type="Gene3D" id="2.60.120.620">
    <property type="entry name" value="q2cbj1_9rhob like domain"/>
    <property type="match status" value="2"/>
</dbReference>
<evidence type="ECO:0000256" key="1">
    <source>
        <dbReference type="ARBA" id="ARBA00001962"/>
    </source>
</evidence>
<organism evidence="3 4">
    <name type="scientific">Albula glossodonta</name>
    <name type="common">roundjaw bonefish</name>
    <dbReference type="NCBI Taxonomy" id="121402"/>
    <lineage>
        <taxon>Eukaryota</taxon>
        <taxon>Metazoa</taxon>
        <taxon>Chordata</taxon>
        <taxon>Craniata</taxon>
        <taxon>Vertebrata</taxon>
        <taxon>Euteleostomi</taxon>
        <taxon>Actinopterygii</taxon>
        <taxon>Neopterygii</taxon>
        <taxon>Teleostei</taxon>
        <taxon>Albuliformes</taxon>
        <taxon>Albulidae</taxon>
        <taxon>Albula</taxon>
    </lineage>
</organism>
<gene>
    <name evidence="3" type="ORF">JZ751_018781</name>
</gene>
<sequence>MSFSVAELQSSYEQQGFLSGLPVLSEVELQEAREAFGRLEKEFGEEYTQYSLHNVHLQFEWVMALAKHPRVLETVRAILGPDVILLDSRFICKYPALSNSTSSRLVGNNITTDTEQKGAPWYKDRNDGTAQTGQQEKPEQIPFVAWHQDMRYWGVAGGPVLSVWLALDDSLEDNGALQVIPGSHSSGLLPHQKSPRPGNMLSVNQEIPEHLVQVDKAVLCPLLAGQMSVHDGLLVHGSDPNLSGRRRCGFVIRFVPTCAYPIQDPDRPRRFNATMLVCGNDKFRNFLNSSLKL</sequence>
<dbReference type="AlphaFoldDB" id="A0A8T2NZA9"/>
<dbReference type="Pfam" id="PF05721">
    <property type="entry name" value="PhyH"/>
    <property type="match status" value="1"/>
</dbReference>
<comment type="cofactor">
    <cofactor evidence="1">
        <name>Fe cation</name>
        <dbReference type="ChEBI" id="CHEBI:24875"/>
    </cofactor>
</comment>
<dbReference type="EMBL" id="JAFBMS010000033">
    <property type="protein sequence ID" value="KAG9341717.1"/>
    <property type="molecule type" value="Genomic_DNA"/>
</dbReference>
<evidence type="ECO:0000313" key="3">
    <source>
        <dbReference type="EMBL" id="KAG9341717.1"/>
    </source>
</evidence>